<dbReference type="SUPFAM" id="SSF57667">
    <property type="entry name" value="beta-beta-alpha zinc fingers"/>
    <property type="match status" value="1"/>
</dbReference>
<keyword evidence="6" id="KW-0804">Transcription</keyword>
<keyword evidence="2" id="KW-0677">Repeat</keyword>
<keyword evidence="3 7" id="KW-0863">Zinc-finger</keyword>
<evidence type="ECO:0000256" key="3">
    <source>
        <dbReference type="ARBA" id="ARBA00022771"/>
    </source>
</evidence>
<evidence type="ECO:0000259" key="9">
    <source>
        <dbReference type="PROSITE" id="PS50157"/>
    </source>
</evidence>
<evidence type="ECO:0000256" key="5">
    <source>
        <dbReference type="ARBA" id="ARBA00023015"/>
    </source>
</evidence>
<feature type="domain" description="C2H2-type" evidence="9">
    <location>
        <begin position="179"/>
        <end position="201"/>
    </location>
</feature>
<protein>
    <submittedName>
        <fullName evidence="10">Zinc finger protein AZF2</fullName>
    </submittedName>
</protein>
<dbReference type="PANTHER" id="PTHR45988">
    <property type="entry name" value="C2H2 TYPE ZINC FINGER TRANSCRIPTION FACTOR FAMILY-RELATED"/>
    <property type="match status" value="1"/>
</dbReference>
<evidence type="ECO:0000256" key="4">
    <source>
        <dbReference type="ARBA" id="ARBA00022833"/>
    </source>
</evidence>
<evidence type="ECO:0000313" key="10">
    <source>
        <dbReference type="EMBL" id="KAL0422525.1"/>
    </source>
</evidence>
<evidence type="ECO:0000256" key="6">
    <source>
        <dbReference type="ARBA" id="ARBA00023163"/>
    </source>
</evidence>
<dbReference type="Gene3D" id="3.30.160.60">
    <property type="entry name" value="Classic Zinc Finger"/>
    <property type="match status" value="1"/>
</dbReference>
<dbReference type="InterPro" id="IPR013087">
    <property type="entry name" value="Znf_C2H2_type"/>
</dbReference>
<keyword evidence="5" id="KW-0805">Transcription regulation</keyword>
<dbReference type="GO" id="GO:0005634">
    <property type="term" value="C:nucleus"/>
    <property type="evidence" value="ECO:0007669"/>
    <property type="project" value="TreeGrafter"/>
</dbReference>
<dbReference type="PANTHER" id="PTHR45988:SF90">
    <property type="entry name" value="ZINC FINGER PROTEIN ZAT10-LIKE"/>
    <property type="match status" value="1"/>
</dbReference>
<dbReference type="EMBL" id="JACGWN010000011">
    <property type="protein sequence ID" value="KAL0422525.1"/>
    <property type="molecule type" value="Genomic_DNA"/>
</dbReference>
<dbReference type="Pfam" id="PF13912">
    <property type="entry name" value="zf-C2H2_6"/>
    <property type="match status" value="2"/>
</dbReference>
<dbReference type="GO" id="GO:0008270">
    <property type="term" value="F:zinc ion binding"/>
    <property type="evidence" value="ECO:0007669"/>
    <property type="project" value="UniProtKB-KW"/>
</dbReference>
<dbReference type="InterPro" id="IPR036236">
    <property type="entry name" value="Znf_C2H2_sf"/>
</dbReference>
<reference evidence="10" key="1">
    <citation type="submission" date="2020-06" db="EMBL/GenBank/DDBJ databases">
        <authorList>
            <person name="Li T."/>
            <person name="Hu X."/>
            <person name="Zhang T."/>
            <person name="Song X."/>
            <person name="Zhang H."/>
            <person name="Dai N."/>
            <person name="Sheng W."/>
            <person name="Hou X."/>
            <person name="Wei L."/>
        </authorList>
    </citation>
    <scope>NUCLEOTIDE SEQUENCE</scope>
    <source>
        <strain evidence="10">KEN1</strain>
        <tissue evidence="10">Leaf</tissue>
    </source>
</reference>
<sequence length="260" mass="27318">MALEALNSSAPPHPPLNLSRRFDDVEPHIVDSWTKSKRHRGCGDQSEEEYLAVCLVMLARSGGGGRYSMTASATPAAAASKEGNKSTIGAVALPNYVDVKKDQESSLATPPPPPPTTANNSYKCSVCNKAFPSYQALGGHKASHRSKPPTATADDGNPPTVLPTAPTYTSVINPSGKLHECSICHKSFPTGQALGGHKRRHYEGVIGSAAAKSRTSSSNCGGGSDQMTVAVSRNIDLNLPPSPGFHCDEEVESALPPLFE</sequence>
<dbReference type="PROSITE" id="PS50157">
    <property type="entry name" value="ZINC_FINGER_C2H2_2"/>
    <property type="match status" value="2"/>
</dbReference>
<feature type="compositionally biased region" description="Polar residues" evidence="8">
    <location>
        <begin position="1"/>
        <end position="10"/>
    </location>
</feature>
<organism evidence="10">
    <name type="scientific">Sesamum latifolium</name>
    <dbReference type="NCBI Taxonomy" id="2727402"/>
    <lineage>
        <taxon>Eukaryota</taxon>
        <taxon>Viridiplantae</taxon>
        <taxon>Streptophyta</taxon>
        <taxon>Embryophyta</taxon>
        <taxon>Tracheophyta</taxon>
        <taxon>Spermatophyta</taxon>
        <taxon>Magnoliopsida</taxon>
        <taxon>eudicotyledons</taxon>
        <taxon>Gunneridae</taxon>
        <taxon>Pentapetalae</taxon>
        <taxon>asterids</taxon>
        <taxon>lamiids</taxon>
        <taxon>Lamiales</taxon>
        <taxon>Pedaliaceae</taxon>
        <taxon>Sesamum</taxon>
    </lineage>
</organism>
<dbReference type="PROSITE" id="PS00028">
    <property type="entry name" value="ZINC_FINGER_C2H2_1"/>
    <property type="match status" value="2"/>
</dbReference>
<dbReference type="GO" id="GO:0000976">
    <property type="term" value="F:transcription cis-regulatory region binding"/>
    <property type="evidence" value="ECO:0007669"/>
    <property type="project" value="TreeGrafter"/>
</dbReference>
<feature type="region of interest" description="Disordered" evidence="8">
    <location>
        <begin position="138"/>
        <end position="161"/>
    </location>
</feature>
<evidence type="ECO:0000256" key="2">
    <source>
        <dbReference type="ARBA" id="ARBA00022737"/>
    </source>
</evidence>
<dbReference type="InterPro" id="IPR044653">
    <property type="entry name" value="AZF1/2/3-like"/>
</dbReference>
<evidence type="ECO:0000256" key="7">
    <source>
        <dbReference type="PROSITE-ProRule" id="PRU00042"/>
    </source>
</evidence>
<dbReference type="GO" id="GO:0003700">
    <property type="term" value="F:DNA-binding transcription factor activity"/>
    <property type="evidence" value="ECO:0007669"/>
    <property type="project" value="InterPro"/>
</dbReference>
<proteinExistence type="predicted"/>
<keyword evidence="4" id="KW-0862">Zinc</keyword>
<name>A0AAW2UZX6_9LAMI</name>
<evidence type="ECO:0000256" key="1">
    <source>
        <dbReference type="ARBA" id="ARBA00022723"/>
    </source>
</evidence>
<feature type="domain" description="C2H2-type" evidence="9">
    <location>
        <begin position="122"/>
        <end position="149"/>
    </location>
</feature>
<dbReference type="AlphaFoldDB" id="A0AAW2UZX6"/>
<feature type="region of interest" description="Disordered" evidence="8">
    <location>
        <begin position="1"/>
        <end position="21"/>
    </location>
</feature>
<keyword evidence="1" id="KW-0479">Metal-binding</keyword>
<gene>
    <name evidence="10" type="ORF">Slati_3275400</name>
</gene>
<reference evidence="10" key="2">
    <citation type="journal article" date="2024" name="Plant">
        <title>Genomic evolution and insights into agronomic trait innovations of Sesamum species.</title>
        <authorList>
            <person name="Miao H."/>
            <person name="Wang L."/>
            <person name="Qu L."/>
            <person name="Liu H."/>
            <person name="Sun Y."/>
            <person name="Le M."/>
            <person name="Wang Q."/>
            <person name="Wei S."/>
            <person name="Zheng Y."/>
            <person name="Lin W."/>
            <person name="Duan Y."/>
            <person name="Cao H."/>
            <person name="Xiong S."/>
            <person name="Wang X."/>
            <person name="Wei L."/>
            <person name="Li C."/>
            <person name="Ma Q."/>
            <person name="Ju M."/>
            <person name="Zhao R."/>
            <person name="Li G."/>
            <person name="Mu C."/>
            <person name="Tian Q."/>
            <person name="Mei H."/>
            <person name="Zhang T."/>
            <person name="Gao T."/>
            <person name="Zhang H."/>
        </authorList>
    </citation>
    <scope>NUCLEOTIDE SEQUENCE</scope>
    <source>
        <strain evidence="10">KEN1</strain>
    </source>
</reference>
<comment type="caution">
    <text evidence="10">The sequence shown here is derived from an EMBL/GenBank/DDBJ whole genome shotgun (WGS) entry which is preliminary data.</text>
</comment>
<evidence type="ECO:0000256" key="8">
    <source>
        <dbReference type="SAM" id="MobiDB-lite"/>
    </source>
</evidence>
<dbReference type="SMART" id="SM00355">
    <property type="entry name" value="ZnF_C2H2"/>
    <property type="match status" value="2"/>
</dbReference>
<accession>A0AAW2UZX6</accession>